<sequence>MENIHFAINNSALLPKSKLLNNILNGKHSLEPLKNKKGFLFSYSVLEKLMDNEAKHHTKTLTNKENRNIRSLSSGEQKKALLNYVMLQNPDFLILDSPFDSLDATSVIALKKRLVQLSSKINIIQIFNREEEVLPIITHVLEIENDKIIKEILIENYNFKIENFVFNGEIPKSSTAYKTIESPLISFKNVNVIYDENQILNNINWTIHQNEFWQLIGPNGSGKSTILSMIYGNNVKAYRQDVYLFGKKKGTGESVWDIKRKIGYFSPNILELFHRKQTVKQMVISGFYDSVGLYKVPSTLQNATAENWIKLLNLEIDKDIAIQNISIPKQRLVLIARAMIKNPPLLILDEPLINLDEKGTAIVVALINKIAKESNTTVLFVSHRIVKDIQPDFTYELTPTKNGSLGNVKKD</sequence>
<dbReference type="PROSITE" id="PS50893">
    <property type="entry name" value="ABC_TRANSPORTER_2"/>
    <property type="match status" value="1"/>
</dbReference>
<dbReference type="Proteomes" id="UP000516764">
    <property type="component" value="Chromosome"/>
</dbReference>
<dbReference type="GO" id="GO:0005524">
    <property type="term" value="F:ATP binding"/>
    <property type="evidence" value="ECO:0007669"/>
    <property type="project" value="UniProtKB-KW"/>
</dbReference>
<dbReference type="InterPro" id="IPR003439">
    <property type="entry name" value="ABC_transporter-like_ATP-bd"/>
</dbReference>
<evidence type="ECO:0000313" key="5">
    <source>
        <dbReference type="Proteomes" id="UP000516764"/>
    </source>
</evidence>
<name>A0A7L8AI07_9FLAO</name>
<gene>
    <name evidence="4" type="ORF">H9I45_03690</name>
</gene>
<dbReference type="RefSeq" id="WP_088353286.1">
    <property type="nucleotide sequence ID" value="NZ_CP061813.1"/>
</dbReference>
<evidence type="ECO:0000259" key="3">
    <source>
        <dbReference type="PROSITE" id="PS50893"/>
    </source>
</evidence>
<feature type="domain" description="ABC transporter" evidence="3">
    <location>
        <begin position="185"/>
        <end position="411"/>
    </location>
</feature>
<evidence type="ECO:0000313" key="4">
    <source>
        <dbReference type="EMBL" id="QOD61564.1"/>
    </source>
</evidence>
<dbReference type="PANTHER" id="PTHR43158">
    <property type="entry name" value="SKFA PEPTIDE EXPORT ATP-BINDING PROTEIN SKFE"/>
    <property type="match status" value="1"/>
</dbReference>
<dbReference type="OrthoDB" id="9789994at2"/>
<dbReference type="SMART" id="SM00382">
    <property type="entry name" value="AAA"/>
    <property type="match status" value="1"/>
</dbReference>
<dbReference type="Pfam" id="PF00005">
    <property type="entry name" value="ABC_tran"/>
    <property type="match status" value="1"/>
</dbReference>
<dbReference type="KEGG" id="phal:H9I45_03690"/>
<dbReference type="SUPFAM" id="SSF52540">
    <property type="entry name" value="P-loop containing nucleoside triphosphate hydrolases"/>
    <property type="match status" value="2"/>
</dbReference>
<dbReference type="GO" id="GO:0016887">
    <property type="term" value="F:ATP hydrolysis activity"/>
    <property type="evidence" value="ECO:0007669"/>
    <property type="project" value="InterPro"/>
</dbReference>
<keyword evidence="1" id="KW-0547">Nucleotide-binding</keyword>
<protein>
    <submittedName>
        <fullName evidence="4">ATP-binding cassette domain-containing protein</fullName>
    </submittedName>
</protein>
<dbReference type="EMBL" id="CP061813">
    <property type="protein sequence ID" value="QOD61564.1"/>
    <property type="molecule type" value="Genomic_DNA"/>
</dbReference>
<dbReference type="PANTHER" id="PTHR43158:SF2">
    <property type="entry name" value="SKFA PEPTIDE EXPORT ATP-BINDING PROTEIN SKFE"/>
    <property type="match status" value="1"/>
</dbReference>
<dbReference type="AlphaFoldDB" id="A0A7L8AI07"/>
<dbReference type="InterPro" id="IPR027417">
    <property type="entry name" value="P-loop_NTPase"/>
</dbReference>
<evidence type="ECO:0000256" key="2">
    <source>
        <dbReference type="ARBA" id="ARBA00022840"/>
    </source>
</evidence>
<accession>A0A7L8AI07</accession>
<proteinExistence type="predicted"/>
<evidence type="ECO:0000256" key="1">
    <source>
        <dbReference type="ARBA" id="ARBA00022741"/>
    </source>
</evidence>
<keyword evidence="2 4" id="KW-0067">ATP-binding</keyword>
<dbReference type="InterPro" id="IPR003593">
    <property type="entry name" value="AAA+_ATPase"/>
</dbReference>
<keyword evidence="5" id="KW-1185">Reference proteome</keyword>
<dbReference type="Gene3D" id="3.40.50.300">
    <property type="entry name" value="P-loop containing nucleotide triphosphate hydrolases"/>
    <property type="match status" value="2"/>
</dbReference>
<reference evidence="4 5" key="1">
    <citation type="journal article" date="2016" name="Int. J. Syst. Evol. Microbiol.">
        <title>Polaribacter haliotis sp. nov., isolated from the gut of abalone Haliotis discus hannai.</title>
        <authorList>
            <person name="Kim Y.O."/>
            <person name="Park I.S."/>
            <person name="Park S."/>
            <person name="Nam B.H."/>
            <person name="Park J.M."/>
            <person name="Kim D.G."/>
            <person name="Yoon J.H."/>
        </authorList>
    </citation>
    <scope>NUCLEOTIDE SEQUENCE [LARGE SCALE GENOMIC DNA]</scope>
    <source>
        <strain evidence="4 5">KCTC 52418</strain>
    </source>
</reference>
<organism evidence="4 5">
    <name type="scientific">Polaribacter haliotis</name>
    <dbReference type="NCBI Taxonomy" id="1888915"/>
    <lineage>
        <taxon>Bacteria</taxon>
        <taxon>Pseudomonadati</taxon>
        <taxon>Bacteroidota</taxon>
        <taxon>Flavobacteriia</taxon>
        <taxon>Flavobacteriales</taxon>
        <taxon>Flavobacteriaceae</taxon>
    </lineage>
</organism>